<keyword evidence="2" id="KW-1185">Reference proteome</keyword>
<sequence>MVPFSVVPFLSKFLSNEVYCPIIYVYKGNWTRDGQDGKKNSGNWLWEYDDWNRH</sequence>
<evidence type="ECO:0000313" key="1">
    <source>
        <dbReference type="EMBL" id="GHI01518.1"/>
    </source>
</evidence>
<gene>
    <name evidence="1" type="ORF">AM1BK_50600</name>
</gene>
<name>A0ABQ3NC73_9BACI</name>
<dbReference type="EMBL" id="BNDS01000045">
    <property type="protein sequence ID" value="GHI01518.1"/>
    <property type="molecule type" value="Genomic_DNA"/>
</dbReference>
<evidence type="ECO:0000313" key="2">
    <source>
        <dbReference type="Proteomes" id="UP000637074"/>
    </source>
</evidence>
<comment type="caution">
    <text evidence="1">The sequence shown here is derived from an EMBL/GenBank/DDBJ whole genome shotgun (WGS) entry which is preliminary data.</text>
</comment>
<accession>A0ABQ3NC73</accession>
<organism evidence="1 2">
    <name type="scientific">Neobacillus kokaensis</name>
    <dbReference type="NCBI Taxonomy" id="2759023"/>
    <lineage>
        <taxon>Bacteria</taxon>
        <taxon>Bacillati</taxon>
        <taxon>Bacillota</taxon>
        <taxon>Bacilli</taxon>
        <taxon>Bacillales</taxon>
        <taxon>Bacillaceae</taxon>
        <taxon>Neobacillus</taxon>
    </lineage>
</organism>
<dbReference type="Proteomes" id="UP000637074">
    <property type="component" value="Unassembled WGS sequence"/>
</dbReference>
<protein>
    <submittedName>
        <fullName evidence="1">Uncharacterized protein</fullName>
    </submittedName>
</protein>
<proteinExistence type="predicted"/>
<reference evidence="1 2" key="1">
    <citation type="journal article" date="2022" name="Int. J. Syst. Evol. Microbiol.">
        <title>Neobacillus kokaensis sp. nov., isolated from soil.</title>
        <authorList>
            <person name="Yuki K."/>
            <person name="Matsubara H."/>
            <person name="Yamaguchi S."/>
        </authorList>
    </citation>
    <scope>NUCLEOTIDE SEQUENCE [LARGE SCALE GENOMIC DNA]</scope>
    <source>
        <strain evidence="1 2">LOB 377</strain>
    </source>
</reference>